<dbReference type="EMBL" id="OX465078">
    <property type="protein sequence ID" value="CAI9270305.1"/>
    <property type="molecule type" value="Genomic_DNA"/>
</dbReference>
<dbReference type="Proteomes" id="UP001177003">
    <property type="component" value="Chromosome 2"/>
</dbReference>
<dbReference type="AlphaFoldDB" id="A0AA35VEQ3"/>
<reference evidence="1" key="1">
    <citation type="submission" date="2023-04" db="EMBL/GenBank/DDBJ databases">
        <authorList>
            <person name="Vijverberg K."/>
            <person name="Xiong W."/>
            <person name="Schranz E."/>
        </authorList>
    </citation>
    <scope>NUCLEOTIDE SEQUENCE</scope>
</reference>
<proteinExistence type="predicted"/>
<name>A0AA35VEQ3_LACSI</name>
<organism evidence="1 2">
    <name type="scientific">Lactuca saligna</name>
    <name type="common">Willowleaf lettuce</name>
    <dbReference type="NCBI Taxonomy" id="75948"/>
    <lineage>
        <taxon>Eukaryota</taxon>
        <taxon>Viridiplantae</taxon>
        <taxon>Streptophyta</taxon>
        <taxon>Embryophyta</taxon>
        <taxon>Tracheophyta</taxon>
        <taxon>Spermatophyta</taxon>
        <taxon>Magnoliopsida</taxon>
        <taxon>eudicotyledons</taxon>
        <taxon>Gunneridae</taxon>
        <taxon>Pentapetalae</taxon>
        <taxon>asterids</taxon>
        <taxon>campanulids</taxon>
        <taxon>Asterales</taxon>
        <taxon>Asteraceae</taxon>
        <taxon>Cichorioideae</taxon>
        <taxon>Cichorieae</taxon>
        <taxon>Lactucinae</taxon>
        <taxon>Lactuca</taxon>
    </lineage>
</organism>
<keyword evidence="2" id="KW-1185">Reference proteome</keyword>
<evidence type="ECO:0000313" key="1">
    <source>
        <dbReference type="EMBL" id="CAI9270305.1"/>
    </source>
</evidence>
<gene>
    <name evidence="1" type="ORF">LSALG_LOCUS10624</name>
</gene>
<sequence length="364" mass="41724">MDASHHVLTSLIDQSHLQSSIQLDPPPLICFTLFHFIYTRNHVVCTSRFATAIRYSPLCSCHHKVILLQAIKLANIKPKMKGELVTMHSNYNKNDEDKFLISSSEVIAGWSIKEVNARPNANQKLIEKLPFGKANVKGMVETGKSVGHPGLEGTSFSDQLVHIGHLRIRMKLYNEKQIARDTKEWDCGGQETLRFYDKREFSAMDVATEIIKQVVQVLMDPVKKHLGYMISYRKYVVEMHTKMYYLDVARACEKEHLDRNIRIRLMVPDQVSPWLDKVQNINAKVENFPTKDLGCLDFNSRHKLGSKASKIINEIDSITTQLSLIKWTDEKIPLGRIDSTMHPPLHHQVITMTSSQECILLQKH</sequence>
<evidence type="ECO:0000313" key="2">
    <source>
        <dbReference type="Proteomes" id="UP001177003"/>
    </source>
</evidence>
<protein>
    <submittedName>
        <fullName evidence="1">Uncharacterized protein</fullName>
    </submittedName>
</protein>
<accession>A0AA35VEQ3</accession>